<evidence type="ECO:0000313" key="4">
    <source>
        <dbReference type="EMBL" id="EDC9468124.1"/>
    </source>
</evidence>
<reference evidence="6" key="5">
    <citation type="submission" date="2019-10" db="EMBL/GenBank/DDBJ databases">
        <authorList>
            <consortium name="NCBI Pathogen Detection Project"/>
        </authorList>
    </citation>
    <scope>NUCLEOTIDE SEQUENCE</scope>
    <source>
        <strain evidence="6">Salmonella enterica</strain>
    </source>
</reference>
<dbReference type="EMBL" id="AAMIOU010000008">
    <property type="protein sequence ID" value="EDH7244595.1"/>
    <property type="molecule type" value="Genomic_DNA"/>
</dbReference>
<feature type="domain" description="Peptidase S74" evidence="2">
    <location>
        <begin position="811"/>
        <end position="917"/>
    </location>
</feature>
<protein>
    <submittedName>
        <fullName evidence="8">Peptidase S74</fullName>
    </submittedName>
    <submittedName>
        <fullName evidence="3">Tail fiber domain-containing protein</fullName>
    </submittedName>
</protein>
<accession>A0A2T9HX20</accession>
<feature type="coiled-coil region" evidence="1">
    <location>
        <begin position="899"/>
        <end position="933"/>
    </location>
</feature>
<dbReference type="RefSeq" id="WP_010835365.1">
    <property type="nucleotide sequence ID" value="NZ_JAVGAW010000016.1"/>
</dbReference>
<evidence type="ECO:0000259" key="2">
    <source>
        <dbReference type="PROSITE" id="PS51688"/>
    </source>
</evidence>
<evidence type="ECO:0000313" key="9">
    <source>
        <dbReference type="Proteomes" id="UP000245147"/>
    </source>
</evidence>
<evidence type="ECO:0000313" key="7">
    <source>
        <dbReference type="EMBL" id="HAE1220570.1"/>
    </source>
</evidence>
<dbReference type="EMBL" id="AAHVIS010000020">
    <property type="protein sequence ID" value="ECA7463493.1"/>
    <property type="molecule type" value="Genomic_DNA"/>
</dbReference>
<dbReference type="EMBL" id="DAAFXG010000016">
    <property type="protein sequence ID" value="HAB1884742.1"/>
    <property type="molecule type" value="Genomic_DNA"/>
</dbReference>
<dbReference type="EMBL" id="DAAQWY010000017">
    <property type="protein sequence ID" value="HAE1220570.1"/>
    <property type="molecule type" value="Genomic_DNA"/>
</dbReference>
<evidence type="ECO:0000313" key="3">
    <source>
        <dbReference type="EMBL" id="ECA7463493.1"/>
    </source>
</evidence>
<reference evidence="6" key="1">
    <citation type="journal article" date="2018" name="Genome Biol.">
        <title>SKESA: strategic k-mer extension for scrupulous assemblies.</title>
        <authorList>
            <person name="Souvorov A."/>
            <person name="Agarwala R."/>
            <person name="Lipman D.J."/>
        </authorList>
    </citation>
    <scope>NUCLEOTIDE SEQUENCE</scope>
    <source>
        <strain evidence="6">Salmonella enterica</strain>
    </source>
</reference>
<reference evidence="8 9" key="2">
    <citation type="submission" date="2018-04" db="EMBL/GenBank/DDBJ databases">
        <title>Serotype diversity and antimicrobial resistance among Salmonella enterica isolated from patients at an equine referral hospital.</title>
        <authorList>
            <person name="Leon I.M."/>
            <person name="Lawhon S.D."/>
            <person name="Norman K.N."/>
            <person name="Threadgill D.S."/>
            <person name="Ohta N."/>
            <person name="Vinasco J."/>
            <person name="Scott H.M."/>
        </authorList>
    </citation>
    <scope>NUCLEOTIDE SEQUENCE [LARGE SCALE GENOMIC DNA]</scope>
    <source>
        <strain evidence="8 9">167</strain>
    </source>
</reference>
<reference evidence="4" key="3">
    <citation type="submission" date="2018-07" db="EMBL/GenBank/DDBJ databases">
        <authorList>
            <consortium name="GenomeTrakr network: Whole genome sequencing for foodborne pathogen traceback"/>
        </authorList>
    </citation>
    <scope>NUCLEOTIDE SEQUENCE</scope>
    <source>
        <strain evidence="4">ADRDL-16-8871</strain>
        <strain evidence="3">FSIS21923161</strain>
    </source>
</reference>
<dbReference type="AlphaFoldDB" id="A0A2T9HX20"/>
<organism evidence="8 9">
    <name type="scientific">Salmonella enterica subsp. enterica serovar Agona</name>
    <dbReference type="NCBI Taxonomy" id="58095"/>
    <lineage>
        <taxon>Bacteria</taxon>
        <taxon>Pseudomonadati</taxon>
        <taxon>Pseudomonadota</taxon>
        <taxon>Gammaproteobacteria</taxon>
        <taxon>Enterobacterales</taxon>
        <taxon>Enterobacteriaceae</taxon>
        <taxon>Salmonella</taxon>
    </lineage>
</organism>
<evidence type="ECO:0000313" key="5">
    <source>
        <dbReference type="EMBL" id="EDH7244595.1"/>
    </source>
</evidence>
<name>A0A2T9HX20_SALET</name>
<dbReference type="Proteomes" id="UP000245147">
    <property type="component" value="Unassembled WGS sequence"/>
</dbReference>
<dbReference type="PROSITE" id="PS51688">
    <property type="entry name" value="ICA"/>
    <property type="match status" value="1"/>
</dbReference>
<reference evidence="5" key="4">
    <citation type="submission" date="2018-07" db="EMBL/GenBank/DDBJ databases">
        <authorList>
            <consortium name="PulseNet: The National Subtyping Network for Foodborne Disease Surveillance"/>
            <person name="Tarr C.L."/>
            <person name="Trees E."/>
            <person name="Katz L.S."/>
            <person name="Carleton-Romer H.A."/>
            <person name="Stroika S."/>
            <person name="Kucerova Z."/>
            <person name="Roache K.F."/>
            <person name="Sabol A.L."/>
            <person name="Besser J."/>
            <person name="Gerner-Smidt P."/>
        </authorList>
    </citation>
    <scope>NUCLEOTIDE SEQUENCE</scope>
    <source>
        <strain evidence="5">PNUSAS013764</strain>
    </source>
</reference>
<keyword evidence="1" id="KW-0175">Coiled coil</keyword>
<gene>
    <name evidence="4" type="ORF">BH418_15620</name>
    <name evidence="8" type="ORF">C4792_21235</name>
    <name evidence="5" type="ORF">CBN47_06090</name>
    <name evidence="3" type="ORF">EPK73_14525</name>
    <name evidence="7" type="ORF">G2913_20900</name>
    <name evidence="6" type="ORF">GBY78_20995</name>
</gene>
<evidence type="ECO:0000256" key="1">
    <source>
        <dbReference type="SAM" id="Coils"/>
    </source>
</evidence>
<proteinExistence type="predicted"/>
<comment type="caution">
    <text evidence="8">The sequence shown here is derived from an EMBL/GenBank/DDBJ whole genome shotgun (WGS) entry which is preliminary data.</text>
</comment>
<dbReference type="EMBL" id="AALSOQ010000017">
    <property type="protein sequence ID" value="EDC9468124.1"/>
    <property type="molecule type" value="Genomic_DNA"/>
</dbReference>
<evidence type="ECO:0000313" key="6">
    <source>
        <dbReference type="EMBL" id="HAB1884742.1"/>
    </source>
</evidence>
<dbReference type="Pfam" id="PF13884">
    <property type="entry name" value="Peptidase_S74"/>
    <property type="match status" value="1"/>
</dbReference>
<sequence length="934" mass="103551">MADIFNGKDVKVYYNDDTGNRAVITGGNIQINELAAYPSFSMGTEVQKIETYNDEYSNAIEGQKTVDNVTLVVNYIPTDPTHEYLDKKYDNQEEFQITIFVNENNEAGRLESVMLNGVLGSRMLNGDKDSVVTMTYDFVPTEVISYAPRDIPPVLRRGDFGVGSDGSIDYPQYQPDQATGNAFVKISASDIDNPSGVDLMGIELVDQQAENTNIMMTTTGDLRLYARNATTPWTRLYTSGEADTRYLIKSNNLSDLTNFESARSNLSVYSKSETDNKFMIGPNNLSELTNVVVARQKLEVYSQSETDAKFLQAANNLSDIVDTAIARTNLGINSTLENDAKYLQVENNLSDVKDVATARTNLGINSTIENDAKYLQVSNNLSDVSDAAAARTNISVYSKAESDATYVPKTTTVNGHALDSNVTVSKADVGLGSVTDDPQLKISANLSDLSNVAKARTNLGINSTIENDAKYLQVSNNLSDVADVDTVKQNIGLDRFKQSPSETMIYPSSGQNPYRITIRPNGDWGTWRDDTGTWEPLKIVAGGTGATNKKDARLNLNIPAAYKIIPDGTNILGWLIENNESGVFSSGENVINKPADGHGWWTYNFKIHLRNQEGKPDFGVVEATSAANIMYIIVLTNGQWPHGWFKIVRENDNVQLRDLKLTQYDTGFSGHLELYNIQNNNPKGLTQLYNEFQDGVLKTTLRTGNLENNRNSYLQWDENGSLWGVVNILSNDLYFGPHSVRKLHTRHGTLLVDGTATPYYYTFGNPDGRRSVTEFGTVEDGWIFYGQVNRDLSKQLDVNGVVNASAFNQASDRDLKENIEVISNAIDRVRAIGGYTYTLKENGMPHAGVIAQEVRDVLPEASGSFTKYVDLPGPTQDGTPLREEERFYSVDYAGITALLVQAFKEMDEKITKLEEQQKQIDELKELVQKLLDNK</sequence>
<evidence type="ECO:0000313" key="8">
    <source>
        <dbReference type="EMBL" id="PVL89283.1"/>
    </source>
</evidence>
<dbReference type="EMBL" id="QDOG01000015">
    <property type="protein sequence ID" value="PVL89283.1"/>
    <property type="molecule type" value="Genomic_DNA"/>
</dbReference>
<dbReference type="InterPro" id="IPR030392">
    <property type="entry name" value="S74_ICA"/>
</dbReference>